<feature type="compositionally biased region" description="Acidic residues" evidence="1">
    <location>
        <begin position="77"/>
        <end position="94"/>
    </location>
</feature>
<feature type="region of interest" description="Disordered" evidence="1">
    <location>
        <begin position="1"/>
        <end position="44"/>
    </location>
</feature>
<gene>
    <name evidence="2" type="ORF">PMG11_09510</name>
</gene>
<feature type="region of interest" description="Disordered" evidence="1">
    <location>
        <begin position="76"/>
        <end position="102"/>
    </location>
</feature>
<dbReference type="AlphaFoldDB" id="A0A0F7TYF5"/>
<dbReference type="EMBL" id="CDHK01000009">
    <property type="protein sequence ID" value="CEJ60956.1"/>
    <property type="molecule type" value="Genomic_DNA"/>
</dbReference>
<sequence length="374" mass="41721">MPPKRKSTDATADVASKKTKASTDNASEAAQVPRSKRWSKGISGSANADTEFRTIIARNPDSLWKFVCQCRPIVGSGDDDVDEDEDDEDEGEGDGEPKKTDGLSPCDFGKTCLCQKLVEEHPDHPYSFSRGGIQKFTTTSILCDLRNPDTFEMYIYNDFYGYGLMEVLGNLLLDFEEAKDDWKQQWYICEVMTLFFFRYDPAELFMVDDGEGLEILLHAVGTMFLTMMATLERLDLLKPDSEIKNIGMIMGLAIRLKAYAVDLESFEDLPKYLNAYAAKHKIVLHDVPKDSGSEEPVPATGKGSLPEPTAKKNDPWGFALELKKLKKEQPLGGDKFDITTMSGPERKSAHFDGKDPLTKQAIKALKEGLVMQLA</sequence>
<name>A0A0F7TYF5_PENBI</name>
<keyword evidence="3" id="KW-1185">Reference proteome</keyword>
<reference evidence="3" key="1">
    <citation type="journal article" date="2015" name="Genome Announc.">
        <title>Draft genome sequence of the fungus Penicillium brasilianum MG11.</title>
        <authorList>
            <person name="Horn F."/>
            <person name="Linde J."/>
            <person name="Mattern D.J."/>
            <person name="Walther G."/>
            <person name="Guthke R."/>
            <person name="Brakhage A.A."/>
            <person name="Valiante V."/>
        </authorList>
    </citation>
    <scope>NUCLEOTIDE SEQUENCE [LARGE SCALE GENOMIC DNA]</scope>
    <source>
        <strain evidence="3">MG11</strain>
    </source>
</reference>
<organism evidence="2 3">
    <name type="scientific">Penicillium brasilianum</name>
    <dbReference type="NCBI Taxonomy" id="104259"/>
    <lineage>
        <taxon>Eukaryota</taxon>
        <taxon>Fungi</taxon>
        <taxon>Dikarya</taxon>
        <taxon>Ascomycota</taxon>
        <taxon>Pezizomycotina</taxon>
        <taxon>Eurotiomycetes</taxon>
        <taxon>Eurotiomycetidae</taxon>
        <taxon>Eurotiales</taxon>
        <taxon>Aspergillaceae</taxon>
        <taxon>Penicillium</taxon>
    </lineage>
</organism>
<accession>A0A0F7TYF5</accession>
<evidence type="ECO:0000313" key="2">
    <source>
        <dbReference type="EMBL" id="CEJ60956.1"/>
    </source>
</evidence>
<dbReference type="STRING" id="104259.A0A0F7TYF5"/>
<evidence type="ECO:0000256" key="1">
    <source>
        <dbReference type="SAM" id="MobiDB-lite"/>
    </source>
</evidence>
<evidence type="ECO:0000313" key="3">
    <source>
        <dbReference type="Proteomes" id="UP000042958"/>
    </source>
</evidence>
<dbReference type="OrthoDB" id="10037289at2759"/>
<dbReference type="Proteomes" id="UP000042958">
    <property type="component" value="Unassembled WGS sequence"/>
</dbReference>
<protein>
    <submittedName>
        <fullName evidence="2">Uncharacterized protein</fullName>
    </submittedName>
</protein>
<feature type="compositionally biased region" description="Basic and acidic residues" evidence="1">
    <location>
        <begin position="344"/>
        <end position="355"/>
    </location>
</feature>
<proteinExistence type="predicted"/>
<feature type="region of interest" description="Disordered" evidence="1">
    <location>
        <begin position="289"/>
        <end position="314"/>
    </location>
</feature>
<feature type="region of interest" description="Disordered" evidence="1">
    <location>
        <begin position="331"/>
        <end position="355"/>
    </location>
</feature>